<dbReference type="Proteomes" id="UP000284751">
    <property type="component" value="Unassembled WGS sequence"/>
</dbReference>
<reference evidence="1 2" key="1">
    <citation type="submission" date="2018-08" db="EMBL/GenBank/DDBJ databases">
        <title>A genome reference for cultivated species of the human gut microbiota.</title>
        <authorList>
            <person name="Zou Y."/>
            <person name="Xue W."/>
            <person name="Luo G."/>
        </authorList>
    </citation>
    <scope>NUCLEOTIDE SEQUENCE [LARGE SCALE GENOMIC DNA]</scope>
    <source>
        <strain evidence="1 2">AF28-26</strain>
    </source>
</reference>
<evidence type="ECO:0000313" key="2">
    <source>
        <dbReference type="Proteomes" id="UP000284751"/>
    </source>
</evidence>
<comment type="caution">
    <text evidence="1">The sequence shown here is derived from an EMBL/GenBank/DDBJ whole genome shotgun (WGS) entry which is preliminary data.</text>
</comment>
<accession>A0A412AXJ5</accession>
<dbReference type="EMBL" id="QRTC01000023">
    <property type="protein sequence ID" value="RGQ40884.1"/>
    <property type="molecule type" value="Genomic_DNA"/>
</dbReference>
<organism evidence="1 2">
    <name type="scientific">[Clostridium] leptum</name>
    <dbReference type="NCBI Taxonomy" id="1535"/>
    <lineage>
        <taxon>Bacteria</taxon>
        <taxon>Bacillati</taxon>
        <taxon>Bacillota</taxon>
        <taxon>Clostridia</taxon>
        <taxon>Eubacteriales</taxon>
        <taxon>Oscillospiraceae</taxon>
        <taxon>Oscillospiraceae incertae sedis</taxon>
    </lineage>
</organism>
<dbReference type="AlphaFoldDB" id="A0A412AXJ5"/>
<dbReference type="Pfam" id="PF14199">
    <property type="entry name" value="DUF4317"/>
    <property type="match status" value="1"/>
</dbReference>
<proteinExistence type="predicted"/>
<protein>
    <submittedName>
        <fullName evidence="1">DUF4317 domain-containing protein</fullName>
    </submittedName>
</protein>
<name>A0A412AXJ5_9FIRM</name>
<sequence length="378" mass="43144">MNEKEVAEIRRRFRPEKSNITHVRVCYVNENREIISQFNQSLAMTEQEETEQILACLKRVLSGTLGKNLMDVTFTTQQVVDSEEHRLLMALKNSALNDEEAVQAFYQKVIQSLTIDGHYMILLAFDTYDVPYRTKDGETQEEAASEVYSYLVCSVCPVKMTKPALSYFARDNLLHNRSVDWVLSPPEVGFLFPAFDDRAANLYNALYYSRNLAENHEELAEAVFHCDLPMPAAEQRETFDTVLGETLEEDCSLDVVQSVQERLQEMIQEHKERKEAEPLTLSVRTVKNVLEGCGVPETRLEAFEEKYGEAFGADTELSPRNLVDRKLQVKTPDVVIQVNPERSDLVQTRIINGAKYILIRAEGGVEVNGVDIHIKEEQ</sequence>
<dbReference type="InterPro" id="IPR025466">
    <property type="entry name" value="DUF4317"/>
</dbReference>
<evidence type="ECO:0000313" key="1">
    <source>
        <dbReference type="EMBL" id="RGQ40884.1"/>
    </source>
</evidence>
<gene>
    <name evidence="1" type="ORF">DWY99_07030</name>
</gene>